<evidence type="ECO:0000256" key="1">
    <source>
        <dbReference type="SAM" id="MobiDB-lite"/>
    </source>
</evidence>
<name>A0A4U5NCL6_STECR</name>
<gene>
    <name evidence="2" type="ORF">L596_014681</name>
</gene>
<feature type="region of interest" description="Disordered" evidence="1">
    <location>
        <begin position="1"/>
        <end position="22"/>
    </location>
</feature>
<evidence type="ECO:0000313" key="2">
    <source>
        <dbReference type="EMBL" id="TKR80637.1"/>
    </source>
</evidence>
<sequence length="197" mass="22107">MASTSHPPRPTSFTSNSSLRSASDAATLWWTPKRSRTPILAPSNSPNRSSTRRSARRARERGFHGFRACFAKQDVVGFASSQANDPERPRGISGDEFITKKEMAPVFKAPVLLKSLRKRQYGRLAEQSCLRNLWVFLPDRAGCLEERRVNQRDTVCLRSGGRADWKQSGSPIMALADVSSLDKHCQTVWTLNYAIRV</sequence>
<reference evidence="2 3" key="1">
    <citation type="journal article" date="2015" name="Genome Biol.">
        <title>Comparative genomics of Steinernema reveals deeply conserved gene regulatory networks.</title>
        <authorList>
            <person name="Dillman A.R."/>
            <person name="Macchietto M."/>
            <person name="Porter C.F."/>
            <person name="Rogers A."/>
            <person name="Williams B."/>
            <person name="Antoshechkin I."/>
            <person name="Lee M.M."/>
            <person name="Goodwin Z."/>
            <person name="Lu X."/>
            <person name="Lewis E.E."/>
            <person name="Goodrich-Blair H."/>
            <person name="Stock S.P."/>
            <person name="Adams B.J."/>
            <person name="Sternberg P.W."/>
            <person name="Mortazavi A."/>
        </authorList>
    </citation>
    <scope>NUCLEOTIDE SEQUENCE [LARGE SCALE GENOMIC DNA]</scope>
    <source>
        <strain evidence="2 3">ALL</strain>
    </source>
</reference>
<accession>A0A4U5NCL6</accession>
<dbReference type="EMBL" id="AZBU02000004">
    <property type="protein sequence ID" value="TKR80637.1"/>
    <property type="molecule type" value="Genomic_DNA"/>
</dbReference>
<protein>
    <submittedName>
        <fullName evidence="2">Uncharacterized protein</fullName>
    </submittedName>
</protein>
<feature type="compositionally biased region" description="Polar residues" evidence="1">
    <location>
        <begin position="1"/>
        <end position="21"/>
    </location>
</feature>
<feature type="region of interest" description="Disordered" evidence="1">
    <location>
        <begin position="36"/>
        <end position="58"/>
    </location>
</feature>
<evidence type="ECO:0000313" key="3">
    <source>
        <dbReference type="Proteomes" id="UP000298663"/>
    </source>
</evidence>
<dbReference type="Proteomes" id="UP000298663">
    <property type="component" value="Unassembled WGS sequence"/>
</dbReference>
<dbReference type="AlphaFoldDB" id="A0A4U5NCL6"/>
<comment type="caution">
    <text evidence="2">The sequence shown here is derived from an EMBL/GenBank/DDBJ whole genome shotgun (WGS) entry which is preliminary data.</text>
</comment>
<reference evidence="2 3" key="2">
    <citation type="journal article" date="2019" name="G3 (Bethesda)">
        <title>Hybrid Assembly of the Genome of the Entomopathogenic Nematode Steinernema carpocapsae Identifies the X-Chromosome.</title>
        <authorList>
            <person name="Serra L."/>
            <person name="Macchietto M."/>
            <person name="Macias-Munoz A."/>
            <person name="McGill C.J."/>
            <person name="Rodriguez I.M."/>
            <person name="Rodriguez B."/>
            <person name="Murad R."/>
            <person name="Mortazavi A."/>
        </authorList>
    </citation>
    <scope>NUCLEOTIDE SEQUENCE [LARGE SCALE GENOMIC DNA]</scope>
    <source>
        <strain evidence="2 3">ALL</strain>
    </source>
</reference>
<keyword evidence="3" id="KW-1185">Reference proteome</keyword>
<proteinExistence type="predicted"/>
<organism evidence="2 3">
    <name type="scientific">Steinernema carpocapsae</name>
    <name type="common">Entomopathogenic nematode</name>
    <dbReference type="NCBI Taxonomy" id="34508"/>
    <lineage>
        <taxon>Eukaryota</taxon>
        <taxon>Metazoa</taxon>
        <taxon>Ecdysozoa</taxon>
        <taxon>Nematoda</taxon>
        <taxon>Chromadorea</taxon>
        <taxon>Rhabditida</taxon>
        <taxon>Tylenchina</taxon>
        <taxon>Panagrolaimomorpha</taxon>
        <taxon>Strongyloidoidea</taxon>
        <taxon>Steinernematidae</taxon>
        <taxon>Steinernema</taxon>
    </lineage>
</organism>